<dbReference type="CDD" id="cd00609">
    <property type="entry name" value="AAT_like"/>
    <property type="match status" value="1"/>
</dbReference>
<dbReference type="PANTHER" id="PTHR46577">
    <property type="entry name" value="HTH-TYPE TRANSCRIPTIONAL REGULATORY PROTEIN GABR"/>
    <property type="match status" value="1"/>
</dbReference>
<proteinExistence type="inferred from homology"/>
<dbReference type="InterPro" id="IPR036390">
    <property type="entry name" value="WH_DNA-bd_sf"/>
</dbReference>
<dbReference type="Proteomes" id="UP000185999">
    <property type="component" value="Unassembled WGS sequence"/>
</dbReference>
<keyword evidence="7" id="KW-0808">Transferase</keyword>
<dbReference type="Gene3D" id="3.90.1150.10">
    <property type="entry name" value="Aspartate Aminotransferase, domain 1"/>
    <property type="match status" value="1"/>
</dbReference>
<evidence type="ECO:0000256" key="4">
    <source>
        <dbReference type="ARBA" id="ARBA00023125"/>
    </source>
</evidence>
<dbReference type="SUPFAM" id="SSF46785">
    <property type="entry name" value="Winged helix' DNA-binding domain"/>
    <property type="match status" value="1"/>
</dbReference>
<dbReference type="InterPro" id="IPR051446">
    <property type="entry name" value="HTH_trans_reg/aminotransferase"/>
</dbReference>
<dbReference type="InterPro" id="IPR015422">
    <property type="entry name" value="PyrdxlP-dep_Trfase_small"/>
</dbReference>
<dbReference type="STRING" id="619304.SAMN05421760_112111"/>
<dbReference type="Pfam" id="PF00155">
    <property type="entry name" value="Aminotran_1_2"/>
    <property type="match status" value="1"/>
</dbReference>
<dbReference type="SMART" id="SM00345">
    <property type="entry name" value="HTH_GNTR"/>
    <property type="match status" value="1"/>
</dbReference>
<dbReference type="InterPro" id="IPR000524">
    <property type="entry name" value="Tscrpt_reg_HTH_GntR"/>
</dbReference>
<dbReference type="Pfam" id="PF00392">
    <property type="entry name" value="GntR"/>
    <property type="match status" value="1"/>
</dbReference>
<evidence type="ECO:0000256" key="2">
    <source>
        <dbReference type="ARBA" id="ARBA00022898"/>
    </source>
</evidence>
<dbReference type="GO" id="GO:0030170">
    <property type="term" value="F:pyridoxal phosphate binding"/>
    <property type="evidence" value="ECO:0007669"/>
    <property type="project" value="InterPro"/>
</dbReference>
<dbReference type="InterPro" id="IPR004839">
    <property type="entry name" value="Aminotransferase_I/II_large"/>
</dbReference>
<dbReference type="Gene3D" id="1.10.10.10">
    <property type="entry name" value="Winged helix-like DNA-binding domain superfamily/Winged helix DNA-binding domain"/>
    <property type="match status" value="1"/>
</dbReference>
<keyword evidence="2" id="KW-0663">Pyridoxal phosphate</keyword>
<dbReference type="CDD" id="cd07377">
    <property type="entry name" value="WHTH_GntR"/>
    <property type="match status" value="1"/>
</dbReference>
<dbReference type="GO" id="GO:0003700">
    <property type="term" value="F:DNA-binding transcription factor activity"/>
    <property type="evidence" value="ECO:0007669"/>
    <property type="project" value="InterPro"/>
</dbReference>
<evidence type="ECO:0000256" key="3">
    <source>
        <dbReference type="ARBA" id="ARBA00023015"/>
    </source>
</evidence>
<evidence type="ECO:0000256" key="5">
    <source>
        <dbReference type="ARBA" id="ARBA00023163"/>
    </source>
</evidence>
<dbReference type="SUPFAM" id="SSF53383">
    <property type="entry name" value="PLP-dependent transferases"/>
    <property type="match status" value="1"/>
</dbReference>
<dbReference type="InterPro" id="IPR015421">
    <property type="entry name" value="PyrdxlP-dep_Trfase_major"/>
</dbReference>
<dbReference type="GO" id="GO:0008483">
    <property type="term" value="F:transaminase activity"/>
    <property type="evidence" value="ECO:0007669"/>
    <property type="project" value="UniProtKB-KW"/>
</dbReference>
<sequence length="481" mass="53219">MLLHHIFHIFRVNWFIVTMTIWIPDLTEHSGPRYKALAAAIASGINDGELIAQQKLPPQRQLADALGVTLGTVTRGYAEAERRGLVSARVGSGTYVKEKGANVRDEFLIPDPRVGFIDLTVSLPVRLGQQELLAETLGQLQHDPDTLAHMLEYHPDGGFAHHRDVIAKWISYGNFKPHPDSITLCNGGQHAIQLALIAACRPGDTILAEGLAYPGLKSIARQLSLKVIPIPMDEEGIVLDSIADLCRQYNPRLIYCTPTQHNPTNVQMTLQRRQRLITVADDYQLLIIEDDVSASLVQNRPESLASMAPERVFYISSCSKGLAGGLRVGFLVSPQAYRDRAASALRASCWMAPPLMVEIACRWIQQGAATRLLTKQREALQARFELASDIFEALNFSARADSFFVWLVLPEHWRASAFVKAAEERKVLITAAESFAVGNYPAPQAVRICISAAKDLASLEESLRILQQLAVSEVDEKIETF</sequence>
<name>A0A1N7P429_9GAMM</name>
<organism evidence="7 8">
    <name type="scientific">Neptunomonas antarctica</name>
    <dbReference type="NCBI Taxonomy" id="619304"/>
    <lineage>
        <taxon>Bacteria</taxon>
        <taxon>Pseudomonadati</taxon>
        <taxon>Pseudomonadota</taxon>
        <taxon>Gammaproteobacteria</taxon>
        <taxon>Oceanospirillales</taxon>
        <taxon>Oceanospirillaceae</taxon>
        <taxon>Neptunomonas</taxon>
    </lineage>
</organism>
<dbReference type="InterPro" id="IPR036388">
    <property type="entry name" value="WH-like_DNA-bd_sf"/>
</dbReference>
<protein>
    <submittedName>
        <fullName evidence="7">DNA-binding transcriptional regulator, MocR family, contains an aminotransferase domain</fullName>
    </submittedName>
</protein>
<keyword evidence="4 7" id="KW-0238">DNA-binding</keyword>
<dbReference type="PROSITE" id="PS50949">
    <property type="entry name" value="HTH_GNTR"/>
    <property type="match status" value="1"/>
</dbReference>
<dbReference type="InterPro" id="IPR015424">
    <property type="entry name" value="PyrdxlP-dep_Trfase"/>
</dbReference>
<evidence type="ECO:0000313" key="8">
    <source>
        <dbReference type="Proteomes" id="UP000185999"/>
    </source>
</evidence>
<keyword evidence="5" id="KW-0804">Transcription</keyword>
<dbReference type="PANTHER" id="PTHR46577:SF1">
    <property type="entry name" value="HTH-TYPE TRANSCRIPTIONAL REGULATORY PROTEIN GABR"/>
    <property type="match status" value="1"/>
</dbReference>
<keyword evidence="3" id="KW-0805">Transcription regulation</keyword>
<keyword evidence="8" id="KW-1185">Reference proteome</keyword>
<keyword evidence="7" id="KW-0032">Aminotransferase</keyword>
<dbReference type="EMBL" id="FTOE01000012">
    <property type="protein sequence ID" value="SIT05353.1"/>
    <property type="molecule type" value="Genomic_DNA"/>
</dbReference>
<evidence type="ECO:0000256" key="1">
    <source>
        <dbReference type="ARBA" id="ARBA00005384"/>
    </source>
</evidence>
<dbReference type="AlphaFoldDB" id="A0A1N7P429"/>
<gene>
    <name evidence="7" type="ORF">SAMN05421760_112111</name>
</gene>
<feature type="domain" description="HTH gntR-type" evidence="6">
    <location>
        <begin position="31"/>
        <end position="99"/>
    </location>
</feature>
<reference evidence="8" key="1">
    <citation type="submission" date="2017-01" db="EMBL/GenBank/DDBJ databases">
        <authorList>
            <person name="Varghese N."/>
            <person name="Submissions S."/>
        </authorList>
    </citation>
    <scope>NUCLEOTIDE SEQUENCE [LARGE SCALE GENOMIC DNA]</scope>
    <source>
        <strain evidence="8">DSM 22306</strain>
    </source>
</reference>
<dbReference type="GO" id="GO:0003677">
    <property type="term" value="F:DNA binding"/>
    <property type="evidence" value="ECO:0007669"/>
    <property type="project" value="UniProtKB-KW"/>
</dbReference>
<accession>A0A1N7P429</accession>
<evidence type="ECO:0000313" key="7">
    <source>
        <dbReference type="EMBL" id="SIT05353.1"/>
    </source>
</evidence>
<evidence type="ECO:0000259" key="6">
    <source>
        <dbReference type="PROSITE" id="PS50949"/>
    </source>
</evidence>
<comment type="similarity">
    <text evidence="1">In the C-terminal section; belongs to the class-I pyridoxal-phosphate-dependent aminotransferase family.</text>
</comment>
<dbReference type="Gene3D" id="3.40.640.10">
    <property type="entry name" value="Type I PLP-dependent aspartate aminotransferase-like (Major domain)"/>
    <property type="match status" value="1"/>
</dbReference>